<dbReference type="Gene3D" id="3.40.30.10">
    <property type="entry name" value="Glutaredoxin"/>
    <property type="match status" value="1"/>
</dbReference>
<dbReference type="GO" id="GO:0004364">
    <property type="term" value="F:glutathione transferase activity"/>
    <property type="evidence" value="ECO:0007669"/>
    <property type="project" value="InterPro"/>
</dbReference>
<dbReference type="GO" id="GO:0005737">
    <property type="term" value="C:cytoplasm"/>
    <property type="evidence" value="ECO:0007669"/>
    <property type="project" value="InterPro"/>
</dbReference>
<keyword evidence="7" id="KW-1185">Reference proteome</keyword>
<accession>A0AAN9C189</accession>
<dbReference type="Pfam" id="PF13410">
    <property type="entry name" value="GST_C_2"/>
    <property type="match status" value="1"/>
</dbReference>
<evidence type="ECO:0000259" key="4">
    <source>
        <dbReference type="PROSITE" id="PS50404"/>
    </source>
</evidence>
<dbReference type="Proteomes" id="UP001374579">
    <property type="component" value="Unassembled WGS sequence"/>
</dbReference>
<dbReference type="PROSITE" id="PS50405">
    <property type="entry name" value="GST_CTER"/>
    <property type="match status" value="1"/>
</dbReference>
<dbReference type="SFLD" id="SFLDS00019">
    <property type="entry name" value="Glutathione_Transferase_(cytos"/>
    <property type="match status" value="1"/>
</dbReference>
<dbReference type="SUPFAM" id="SSF47616">
    <property type="entry name" value="GST C-terminal domain-like"/>
    <property type="match status" value="1"/>
</dbReference>
<evidence type="ECO:0000313" key="6">
    <source>
        <dbReference type="EMBL" id="KAK7114864.1"/>
    </source>
</evidence>
<evidence type="ECO:0000256" key="2">
    <source>
        <dbReference type="ARBA" id="ARBA00023002"/>
    </source>
</evidence>
<dbReference type="InterPro" id="IPR036249">
    <property type="entry name" value="Thioredoxin-like_sf"/>
</dbReference>
<protein>
    <submittedName>
        <fullName evidence="6">Uncharacterized protein</fullName>
    </submittedName>
</protein>
<dbReference type="PROSITE" id="PS50404">
    <property type="entry name" value="GST_NTER"/>
    <property type="match status" value="1"/>
</dbReference>
<proteinExistence type="inferred from homology"/>
<dbReference type="GO" id="GO:0006749">
    <property type="term" value="P:glutathione metabolic process"/>
    <property type="evidence" value="ECO:0007669"/>
    <property type="project" value="TreeGrafter"/>
</dbReference>
<evidence type="ECO:0000259" key="5">
    <source>
        <dbReference type="PROSITE" id="PS50405"/>
    </source>
</evidence>
<evidence type="ECO:0000313" key="7">
    <source>
        <dbReference type="Proteomes" id="UP001374579"/>
    </source>
</evidence>
<comment type="caution">
    <text evidence="6">The sequence shown here is derived from an EMBL/GenBank/DDBJ whole genome shotgun (WGS) entry which is preliminary data.</text>
</comment>
<feature type="region of interest" description="Disordered" evidence="3">
    <location>
        <begin position="286"/>
        <end position="305"/>
    </location>
</feature>
<dbReference type="InterPro" id="IPR004045">
    <property type="entry name" value="Glutathione_S-Trfase_N"/>
</dbReference>
<dbReference type="PANTHER" id="PTHR43968">
    <property type="match status" value="1"/>
</dbReference>
<evidence type="ECO:0000256" key="1">
    <source>
        <dbReference type="ARBA" id="ARBA00011067"/>
    </source>
</evidence>
<dbReference type="AlphaFoldDB" id="A0AAN9C189"/>
<organism evidence="6 7">
    <name type="scientific">Littorina saxatilis</name>
    <dbReference type="NCBI Taxonomy" id="31220"/>
    <lineage>
        <taxon>Eukaryota</taxon>
        <taxon>Metazoa</taxon>
        <taxon>Spiralia</taxon>
        <taxon>Lophotrochozoa</taxon>
        <taxon>Mollusca</taxon>
        <taxon>Gastropoda</taxon>
        <taxon>Caenogastropoda</taxon>
        <taxon>Littorinimorpha</taxon>
        <taxon>Littorinoidea</taxon>
        <taxon>Littorinidae</taxon>
        <taxon>Littorina</taxon>
    </lineage>
</organism>
<feature type="domain" description="GST C-terminal" evidence="5">
    <location>
        <begin position="142"/>
        <end position="299"/>
    </location>
</feature>
<dbReference type="PANTHER" id="PTHR43968:SF6">
    <property type="entry name" value="GLUTATHIONE S-TRANSFERASE OMEGA"/>
    <property type="match status" value="1"/>
</dbReference>
<dbReference type="Gene3D" id="1.20.1050.10">
    <property type="match status" value="1"/>
</dbReference>
<reference evidence="6 7" key="1">
    <citation type="submission" date="2024-02" db="EMBL/GenBank/DDBJ databases">
        <title>Chromosome-scale genome assembly of the rough periwinkle Littorina saxatilis.</title>
        <authorList>
            <person name="De Jode A."/>
            <person name="Faria R."/>
            <person name="Formenti G."/>
            <person name="Sims Y."/>
            <person name="Smith T.P."/>
            <person name="Tracey A."/>
            <person name="Wood J.M.D."/>
            <person name="Zagrodzka Z.B."/>
            <person name="Johannesson K."/>
            <person name="Butlin R.K."/>
            <person name="Leder E.H."/>
        </authorList>
    </citation>
    <scope>NUCLEOTIDE SEQUENCE [LARGE SCALE GENOMIC DNA]</scope>
    <source>
        <strain evidence="6">Snail1</strain>
        <tissue evidence="6">Muscle</tissue>
    </source>
</reference>
<keyword evidence="2" id="KW-0560">Oxidoreductase</keyword>
<dbReference type="InterPro" id="IPR036282">
    <property type="entry name" value="Glutathione-S-Trfase_C_sf"/>
</dbReference>
<evidence type="ECO:0000256" key="3">
    <source>
        <dbReference type="SAM" id="MobiDB-lite"/>
    </source>
</evidence>
<dbReference type="GO" id="GO:0045174">
    <property type="term" value="F:glutathione dehydrogenase (ascorbate) activity"/>
    <property type="evidence" value="ECO:0007669"/>
    <property type="project" value="UniProtKB-ARBA"/>
</dbReference>
<dbReference type="InterPro" id="IPR005442">
    <property type="entry name" value="GST_omega"/>
</dbReference>
<feature type="domain" description="GST N-terminal" evidence="4">
    <location>
        <begin position="58"/>
        <end position="137"/>
    </location>
</feature>
<dbReference type="SUPFAM" id="SSF52833">
    <property type="entry name" value="Thioredoxin-like"/>
    <property type="match status" value="1"/>
</dbReference>
<dbReference type="FunFam" id="1.20.1050.10:FF:000009">
    <property type="entry name" value="Glutathione S-transferase omega-1"/>
    <property type="match status" value="1"/>
</dbReference>
<dbReference type="Pfam" id="PF13409">
    <property type="entry name" value="GST_N_2"/>
    <property type="match status" value="1"/>
</dbReference>
<comment type="similarity">
    <text evidence="1">Belongs to the GST superfamily. Omega family.</text>
</comment>
<dbReference type="FunFam" id="3.40.30.10:FF:000123">
    <property type="entry name" value="Glutathione transferase o1"/>
    <property type="match status" value="1"/>
</dbReference>
<dbReference type="EMBL" id="JBAMIC010000001">
    <property type="protein sequence ID" value="KAK7114864.1"/>
    <property type="molecule type" value="Genomic_DNA"/>
</dbReference>
<dbReference type="InterPro" id="IPR010987">
    <property type="entry name" value="Glutathione-S-Trfase_C-like"/>
</dbReference>
<dbReference type="SFLD" id="SFLDG00358">
    <property type="entry name" value="Main_(cytGST)"/>
    <property type="match status" value="1"/>
</dbReference>
<dbReference type="InterPro" id="IPR040079">
    <property type="entry name" value="Glutathione_S-Trfase"/>
</dbReference>
<sequence length="305" mass="35060">MKRIVGISGGTKVKTTLCSLCKLSVESNRCLHTMEGNVPRMTQRTFDDATAWPALNGNSLRLYSMRFCPYAQRARLVLAHKNILHETVNVHLKRKPSWLLERNPKGRVPVLEHPDGRIIFESIVVCQYLDEIFPYDRLTPTDSYRKARDRLLVDYCDKFMMATYQLLFTDGTSEEEKATIQKGLSIYEKEFNKRLPDGPFFGGNKPAMADYLIWPWIERLPMFDDYTATSTNATPPTNTLEIGVTSSTYPRVYHWMEAMFQLPAVKETMFDLRSHGRFGRSQLTADPEYDMGLENEPPLPSVSKL</sequence>
<gene>
    <name evidence="6" type="ORF">V1264_000849</name>
</gene>
<dbReference type="InterPro" id="IPR050983">
    <property type="entry name" value="GST_Omega/HSP26"/>
</dbReference>
<name>A0AAN9C189_9CAEN</name>
<dbReference type="PRINTS" id="PR01625">
    <property type="entry name" value="GSTRNSFRASEO"/>
</dbReference>